<keyword evidence="2" id="KW-1133">Transmembrane helix</keyword>
<dbReference type="AlphaFoldDB" id="E3LYL3"/>
<evidence type="ECO:0000313" key="3">
    <source>
        <dbReference type="EMBL" id="EFO86792.1"/>
    </source>
</evidence>
<feature type="compositionally biased region" description="Gly residues" evidence="1">
    <location>
        <begin position="9"/>
        <end position="18"/>
    </location>
</feature>
<dbReference type="eggNOG" id="ENOG502TJ8R">
    <property type="taxonomic scope" value="Eukaryota"/>
</dbReference>
<dbReference type="InParanoid" id="E3LYL3"/>
<dbReference type="InterPro" id="IPR024415">
    <property type="entry name" value="Fungus-induced"/>
</dbReference>
<dbReference type="Proteomes" id="UP000008281">
    <property type="component" value="Unassembled WGS sequence"/>
</dbReference>
<evidence type="ECO:0000256" key="1">
    <source>
        <dbReference type="SAM" id="MobiDB-lite"/>
    </source>
</evidence>
<keyword evidence="4" id="KW-1185">Reference proteome</keyword>
<keyword evidence="2" id="KW-0472">Membrane</keyword>
<evidence type="ECO:0000256" key="2">
    <source>
        <dbReference type="SAM" id="Phobius"/>
    </source>
</evidence>
<reference evidence="3" key="1">
    <citation type="submission" date="2007-07" db="EMBL/GenBank/DDBJ databases">
        <title>PCAP assembly of the Caenorhabditis remanei genome.</title>
        <authorList>
            <consortium name="The Caenorhabditis remanei Sequencing Consortium"/>
            <person name="Wilson R.K."/>
        </authorList>
    </citation>
    <scope>NUCLEOTIDE SEQUENCE [LARGE SCALE GENOMIC DNA]</scope>
    <source>
        <strain evidence="3">PB4641</strain>
    </source>
</reference>
<feature type="transmembrane region" description="Helical" evidence="2">
    <location>
        <begin position="285"/>
        <end position="307"/>
    </location>
</feature>
<dbReference type="PANTHER" id="PTHR39380:SF1">
    <property type="entry name" value="FIP (FUNGUS-INDUCED PROTEIN) RELATED-RELATED"/>
    <property type="match status" value="1"/>
</dbReference>
<keyword evidence="2" id="KW-0812">Transmembrane</keyword>
<dbReference type="PANTHER" id="PTHR39380">
    <property type="entry name" value="FIP (FUNGUS-INDUCED PROTEIN) RELATED-RELATED-RELATED"/>
    <property type="match status" value="1"/>
</dbReference>
<dbReference type="EMBL" id="DS268419">
    <property type="protein sequence ID" value="EFO86792.1"/>
    <property type="molecule type" value="Genomic_DNA"/>
</dbReference>
<protein>
    <submittedName>
        <fullName evidence="3">Uncharacterized protein</fullName>
    </submittedName>
</protein>
<accession>E3LYL3</accession>
<gene>
    <name evidence="3" type="ORF">CRE_04873</name>
</gene>
<dbReference type="InterPro" id="IPR052889">
    <property type="entry name" value="Celegans_Fungus-Induced_Rsp"/>
</dbReference>
<sequence length="332" mass="37671">MMRSSRGGYHYGRSGGKPSGNDLNGDRSIHQARSPERFGSRSPSPTYHRRGHRASPPLNRPPSWNPYPIEDSPRHNPPGFSHYGTDQRAVPFRYGNRVPSGQRVQPNLYGNPMMSPSDSRGDSMNYGMPRESRRYNRQMPEPLGRRNREFGDSPMQESSRNSRRKDALLDKLERCEEELASYQAVVRKIKTQRDDILAEIDSLRPRPRFQRPLIEKREYFLDTQKKVTLLKMFQLFLKQNIKQLRAISVYLTLANIPYMLLNMISCSDGVGQHIPHQKFLLFNTSIMNVYSVFVFAVLAISSVSGIFNPGGKKCGGSNGYGSGGVIIGSSRD</sequence>
<evidence type="ECO:0000313" key="4">
    <source>
        <dbReference type="Proteomes" id="UP000008281"/>
    </source>
</evidence>
<dbReference type="STRING" id="31234.E3LYL3"/>
<feature type="transmembrane region" description="Helical" evidence="2">
    <location>
        <begin position="247"/>
        <end position="265"/>
    </location>
</feature>
<dbReference type="HOGENOM" id="CLU_837415_0_0_1"/>
<feature type="region of interest" description="Disordered" evidence="1">
    <location>
        <begin position="1"/>
        <end position="166"/>
    </location>
</feature>
<name>E3LYL3_CAERE</name>
<organism evidence="4">
    <name type="scientific">Caenorhabditis remanei</name>
    <name type="common">Caenorhabditis vulgaris</name>
    <dbReference type="NCBI Taxonomy" id="31234"/>
    <lineage>
        <taxon>Eukaryota</taxon>
        <taxon>Metazoa</taxon>
        <taxon>Ecdysozoa</taxon>
        <taxon>Nematoda</taxon>
        <taxon>Chromadorea</taxon>
        <taxon>Rhabditida</taxon>
        <taxon>Rhabditina</taxon>
        <taxon>Rhabditomorpha</taxon>
        <taxon>Rhabditoidea</taxon>
        <taxon>Rhabditidae</taxon>
        <taxon>Peloderinae</taxon>
        <taxon>Caenorhabditis</taxon>
    </lineage>
</organism>
<proteinExistence type="predicted"/>
<feature type="compositionally biased region" description="Basic and acidic residues" evidence="1">
    <location>
        <begin position="24"/>
        <end position="39"/>
    </location>
</feature>
<dbReference type="Pfam" id="PF10917">
    <property type="entry name" value="Fungus-induced"/>
    <property type="match status" value="1"/>
</dbReference>